<dbReference type="Gene3D" id="3.30.420.10">
    <property type="entry name" value="Ribonuclease H-like superfamily/Ribonuclease H"/>
    <property type="match status" value="2"/>
</dbReference>
<dbReference type="InterPro" id="IPR043128">
    <property type="entry name" value="Rev_trsase/Diguanyl_cyclase"/>
</dbReference>
<dbReference type="Gene3D" id="3.30.70.270">
    <property type="match status" value="2"/>
</dbReference>
<name>A0AAV8PDB4_ENSVE</name>
<organism evidence="3 4">
    <name type="scientific">Ensete ventricosum</name>
    <name type="common">Abyssinian banana</name>
    <name type="synonym">Musa ensete</name>
    <dbReference type="NCBI Taxonomy" id="4639"/>
    <lineage>
        <taxon>Eukaryota</taxon>
        <taxon>Viridiplantae</taxon>
        <taxon>Streptophyta</taxon>
        <taxon>Embryophyta</taxon>
        <taxon>Tracheophyta</taxon>
        <taxon>Spermatophyta</taxon>
        <taxon>Magnoliopsida</taxon>
        <taxon>Liliopsida</taxon>
        <taxon>Zingiberales</taxon>
        <taxon>Musaceae</taxon>
        <taxon>Ensete</taxon>
    </lineage>
</organism>
<dbReference type="AlphaFoldDB" id="A0AAV8PDB4"/>
<dbReference type="GO" id="GO:0003676">
    <property type="term" value="F:nucleic acid binding"/>
    <property type="evidence" value="ECO:0007669"/>
    <property type="project" value="InterPro"/>
</dbReference>
<dbReference type="CDD" id="cd01647">
    <property type="entry name" value="RT_LTR"/>
    <property type="match status" value="1"/>
</dbReference>
<dbReference type="InterPro" id="IPR041588">
    <property type="entry name" value="Integrase_H2C2"/>
</dbReference>
<reference evidence="3 4" key="1">
    <citation type="submission" date="2022-12" db="EMBL/GenBank/DDBJ databases">
        <title>Chromosome-scale assembly of the Ensete ventricosum genome.</title>
        <authorList>
            <person name="Dussert Y."/>
            <person name="Stocks J."/>
            <person name="Wendawek A."/>
            <person name="Woldeyes F."/>
            <person name="Nichols R.A."/>
            <person name="Borrell J.S."/>
        </authorList>
    </citation>
    <scope>NUCLEOTIDE SEQUENCE [LARGE SCALE GENOMIC DNA]</scope>
    <source>
        <strain evidence="4">cv. Maze</strain>
        <tissue evidence="3">Seeds</tissue>
    </source>
</reference>
<dbReference type="SUPFAM" id="SSF53098">
    <property type="entry name" value="Ribonuclease H-like"/>
    <property type="match status" value="2"/>
</dbReference>
<proteinExistence type="predicted"/>
<dbReference type="InterPro" id="IPR012337">
    <property type="entry name" value="RNaseH-like_sf"/>
</dbReference>
<dbReference type="PROSITE" id="PS50879">
    <property type="entry name" value="RNASE_H_1"/>
    <property type="match status" value="1"/>
</dbReference>
<evidence type="ECO:0000259" key="2">
    <source>
        <dbReference type="PROSITE" id="PS50994"/>
    </source>
</evidence>
<gene>
    <name evidence="3" type="ORF">OPV22_023837</name>
</gene>
<dbReference type="PROSITE" id="PS50994">
    <property type="entry name" value="INTEGRASE"/>
    <property type="match status" value="1"/>
</dbReference>
<dbReference type="PANTHER" id="PTHR48475:SF2">
    <property type="entry name" value="RIBONUCLEASE H"/>
    <property type="match status" value="1"/>
</dbReference>
<dbReference type="Pfam" id="PF17919">
    <property type="entry name" value="RT_RNaseH_2"/>
    <property type="match status" value="1"/>
</dbReference>
<sequence length="900" mass="101533">MSKRVKVGSELTESQQVQLIDFLRRNDDVFAWTPNDMPGIDPEIAQHYLNISPDARPVKQRPRKFAPDRQRAIEDKDCYPLPRIDQLVDATSGHQLLSFMDAFSGYNQIQMAPRDKRNTAFITHNGTYCYKVMPFGLKNAGATYQRLVNRMFKDQVGRNMEIYVDDMIVKSRHAETHLADLEEIFRTLKKYRMRLNPAKCTFGITAGKFLGFIVHQRGIDANPDKIKAIHEMQSPKTAKEVQRLAGRIAALSRFISRAGDKSSAFFRALKLAKDFKWTPECEEAFHQLKSHLENLSQLASVKDGEPLGLYLAATDLAVSSVLVTLDKAGERPVYYTSHVLAGPELRYAPIERIALALILASRKLRPYFQTHPIKVITDQPLRQILSKFDVAGRMLKWSVELGEFDIEYEPRKVIKCQVLADFLSELMPPPALKNLTPGWTLHIDGSANSERGGVSLVLKDPSGHVYEHALRLGFRATNNEAEYEALLFGLKVAADLGAEDIEVFTDSQLVAGQVNGKFETRETAMIKYLAEVRLAATRFQRFIVTKVPRNKNTQADALAKLASSRATDTPTGAMVRTVGPSIGPTLMTVGQEDGGWTNEILRFKQAGVLPEDKSAARRVKRAESWYCIIDGHLYRRGFSRPLLRCLNPTEAQTTLAEIHEGICGDHVGARTLAHMVLRQGYYWPTLRKDAQAYVRGCEPCQKNARLQHRPMVPLSTADYAWPFARWGMDLLGPFLPASGQRRFLIVGVDYFTKWLEAEPLASITEKQVEGFVWKSIITRFGLPRAIITDNGTQFNNTKFKAFCQSYRIQLKFSSVAHPQANGLAEVTNRAILEGLKKRVSNATTSWVEELPSVLWAVSRLTAWRSARKPYCPPRWFSRLSESRPKVRRGPIRTSAGTSTY</sequence>
<dbReference type="GO" id="GO:0004523">
    <property type="term" value="F:RNA-DNA hybrid ribonuclease activity"/>
    <property type="evidence" value="ECO:0007669"/>
    <property type="project" value="InterPro"/>
</dbReference>
<dbReference type="EMBL" id="JAQQAF010000006">
    <property type="protein sequence ID" value="KAJ8480110.1"/>
    <property type="molecule type" value="Genomic_DNA"/>
</dbReference>
<comment type="caution">
    <text evidence="3">The sequence shown here is derived from an EMBL/GenBank/DDBJ whole genome shotgun (WGS) entry which is preliminary data.</text>
</comment>
<dbReference type="InterPro" id="IPR036397">
    <property type="entry name" value="RNaseH_sf"/>
</dbReference>
<dbReference type="Proteomes" id="UP001222027">
    <property type="component" value="Unassembled WGS sequence"/>
</dbReference>
<dbReference type="InterPro" id="IPR000477">
    <property type="entry name" value="RT_dom"/>
</dbReference>
<dbReference type="InterPro" id="IPR043502">
    <property type="entry name" value="DNA/RNA_pol_sf"/>
</dbReference>
<dbReference type="PANTHER" id="PTHR48475">
    <property type="entry name" value="RIBONUCLEASE H"/>
    <property type="match status" value="1"/>
</dbReference>
<evidence type="ECO:0000313" key="4">
    <source>
        <dbReference type="Proteomes" id="UP001222027"/>
    </source>
</evidence>
<dbReference type="InterPro" id="IPR041577">
    <property type="entry name" value="RT_RNaseH_2"/>
</dbReference>
<evidence type="ECO:0000259" key="1">
    <source>
        <dbReference type="PROSITE" id="PS50879"/>
    </source>
</evidence>
<dbReference type="Pfam" id="PF00078">
    <property type="entry name" value="RVT_1"/>
    <property type="match status" value="1"/>
</dbReference>
<dbReference type="InterPro" id="IPR002156">
    <property type="entry name" value="RNaseH_domain"/>
</dbReference>
<dbReference type="InterPro" id="IPR001584">
    <property type="entry name" value="Integrase_cat-core"/>
</dbReference>
<dbReference type="Pfam" id="PF13456">
    <property type="entry name" value="RVT_3"/>
    <property type="match status" value="1"/>
</dbReference>
<keyword evidence="4" id="KW-1185">Reference proteome</keyword>
<dbReference type="Pfam" id="PF00665">
    <property type="entry name" value="rve"/>
    <property type="match status" value="1"/>
</dbReference>
<dbReference type="SUPFAM" id="SSF56672">
    <property type="entry name" value="DNA/RNA polymerases"/>
    <property type="match status" value="1"/>
</dbReference>
<feature type="domain" description="Integrase catalytic" evidence="2">
    <location>
        <begin position="709"/>
        <end position="880"/>
    </location>
</feature>
<feature type="domain" description="RNase H type-1" evidence="1">
    <location>
        <begin position="435"/>
        <end position="568"/>
    </location>
</feature>
<dbReference type="Gene3D" id="1.10.340.70">
    <property type="match status" value="1"/>
</dbReference>
<accession>A0AAV8PDB4</accession>
<dbReference type="Pfam" id="PF17921">
    <property type="entry name" value="Integrase_H2C2"/>
    <property type="match status" value="1"/>
</dbReference>
<protein>
    <submittedName>
        <fullName evidence="3">Uncharacterized protein</fullName>
    </submittedName>
</protein>
<dbReference type="GO" id="GO:0015074">
    <property type="term" value="P:DNA integration"/>
    <property type="evidence" value="ECO:0007669"/>
    <property type="project" value="InterPro"/>
</dbReference>
<evidence type="ECO:0000313" key="3">
    <source>
        <dbReference type="EMBL" id="KAJ8480110.1"/>
    </source>
</evidence>
<dbReference type="CDD" id="cd09279">
    <property type="entry name" value="RNase_HI_like"/>
    <property type="match status" value="1"/>
</dbReference>